<keyword evidence="7" id="KW-1185">Reference proteome</keyword>
<accession>A0AAN7CDV2</accession>
<comment type="subunit">
    <text evidence="4">Component of the Mediator complex.</text>
</comment>
<comment type="caution">
    <text evidence="6">The sequence shown here is derived from an EMBL/GenBank/DDBJ whole genome shotgun (WGS) entry which is preliminary data.</text>
</comment>
<dbReference type="Gene3D" id="1.10.287.3490">
    <property type="match status" value="1"/>
</dbReference>
<protein>
    <recommendedName>
        <fullName evidence="4">Mediator of RNA polymerase II transcription subunit 11</fullName>
    </recommendedName>
    <alternativeName>
        <fullName evidence="4">Mediator complex subunit 11</fullName>
    </alternativeName>
</protein>
<feature type="compositionally biased region" description="Gly residues" evidence="5">
    <location>
        <begin position="153"/>
        <end position="165"/>
    </location>
</feature>
<gene>
    <name evidence="4" type="primary">MED11</name>
    <name evidence="6" type="ORF">C8A03DRAFT_13497</name>
</gene>
<evidence type="ECO:0000313" key="7">
    <source>
        <dbReference type="Proteomes" id="UP001303760"/>
    </source>
</evidence>
<evidence type="ECO:0000256" key="5">
    <source>
        <dbReference type="SAM" id="MobiDB-lite"/>
    </source>
</evidence>
<feature type="compositionally biased region" description="Low complexity" evidence="5">
    <location>
        <begin position="166"/>
        <end position="175"/>
    </location>
</feature>
<evidence type="ECO:0000256" key="1">
    <source>
        <dbReference type="ARBA" id="ARBA00004123"/>
    </source>
</evidence>
<evidence type="ECO:0000256" key="2">
    <source>
        <dbReference type="ARBA" id="ARBA00008186"/>
    </source>
</evidence>
<reference evidence="6" key="2">
    <citation type="submission" date="2023-05" db="EMBL/GenBank/DDBJ databases">
        <authorList>
            <consortium name="Lawrence Berkeley National Laboratory"/>
            <person name="Steindorff A."/>
            <person name="Hensen N."/>
            <person name="Bonometti L."/>
            <person name="Westerberg I."/>
            <person name="Brannstrom I.O."/>
            <person name="Guillou S."/>
            <person name="Cros-Aarteil S."/>
            <person name="Calhoun S."/>
            <person name="Haridas S."/>
            <person name="Kuo A."/>
            <person name="Mondo S."/>
            <person name="Pangilinan J."/>
            <person name="Riley R."/>
            <person name="Labutti K."/>
            <person name="Andreopoulos B."/>
            <person name="Lipzen A."/>
            <person name="Chen C."/>
            <person name="Yanf M."/>
            <person name="Daum C."/>
            <person name="Ng V."/>
            <person name="Clum A."/>
            <person name="Ohm R."/>
            <person name="Martin F."/>
            <person name="Silar P."/>
            <person name="Natvig D."/>
            <person name="Lalanne C."/>
            <person name="Gautier V."/>
            <person name="Ament-Velasquez S.L."/>
            <person name="Kruys A."/>
            <person name="Hutchinson M.I."/>
            <person name="Powell A.J."/>
            <person name="Barry K."/>
            <person name="Miller A.N."/>
            <person name="Grigoriev I.V."/>
            <person name="Debuchy R."/>
            <person name="Gladieux P."/>
            <person name="Thoren M.H."/>
            <person name="Johannesson H."/>
        </authorList>
    </citation>
    <scope>NUCLEOTIDE SEQUENCE</scope>
    <source>
        <strain evidence="6">CBS 532.94</strain>
    </source>
</reference>
<evidence type="ECO:0000256" key="4">
    <source>
        <dbReference type="RuleBase" id="RU364147"/>
    </source>
</evidence>
<feature type="region of interest" description="Disordered" evidence="5">
    <location>
        <begin position="53"/>
        <end position="100"/>
    </location>
</feature>
<feature type="region of interest" description="Disordered" evidence="5">
    <location>
        <begin position="140"/>
        <end position="197"/>
    </location>
</feature>
<dbReference type="GO" id="GO:0016592">
    <property type="term" value="C:mediator complex"/>
    <property type="evidence" value="ECO:0007669"/>
    <property type="project" value="InterPro"/>
</dbReference>
<feature type="compositionally biased region" description="Low complexity" evidence="5">
    <location>
        <begin position="143"/>
        <end position="152"/>
    </location>
</feature>
<evidence type="ECO:0000313" key="6">
    <source>
        <dbReference type="EMBL" id="KAK4240150.1"/>
    </source>
</evidence>
<dbReference type="AlphaFoldDB" id="A0AAN7CDV2"/>
<name>A0AAN7CDV2_9PEZI</name>
<keyword evidence="4" id="KW-0805">Transcription regulation</keyword>
<comment type="subcellular location">
    <subcellularLocation>
        <location evidence="1 4">Nucleus</location>
    </subcellularLocation>
</comment>
<comment type="similarity">
    <text evidence="2 4">Belongs to the Mediator complex subunit 11 family.</text>
</comment>
<dbReference type="GO" id="GO:0006357">
    <property type="term" value="P:regulation of transcription by RNA polymerase II"/>
    <property type="evidence" value="ECO:0007669"/>
    <property type="project" value="InterPro"/>
</dbReference>
<feature type="compositionally biased region" description="Polar residues" evidence="5">
    <location>
        <begin position="56"/>
        <end position="78"/>
    </location>
</feature>
<proteinExistence type="inferred from homology"/>
<comment type="function">
    <text evidence="4">Component of the Mediator complex, a coactivator involved in the regulated transcription of nearly all RNA polymerase II-dependent genes. Mediator functions as a bridge to convey information from gene-specific regulatory proteins to the basal RNA polymerase II transcription machinery. Mediator is recruited to promoters by direct interactions with regulatory proteins and serves as a scaffold for the assembly of a functional pre-initiation complex with RNA polymerase II and the general transcription factors.</text>
</comment>
<organism evidence="6 7">
    <name type="scientific">Achaetomium macrosporum</name>
    <dbReference type="NCBI Taxonomy" id="79813"/>
    <lineage>
        <taxon>Eukaryota</taxon>
        <taxon>Fungi</taxon>
        <taxon>Dikarya</taxon>
        <taxon>Ascomycota</taxon>
        <taxon>Pezizomycotina</taxon>
        <taxon>Sordariomycetes</taxon>
        <taxon>Sordariomycetidae</taxon>
        <taxon>Sordariales</taxon>
        <taxon>Chaetomiaceae</taxon>
        <taxon>Achaetomium</taxon>
    </lineage>
</organism>
<sequence length="244" mass="26091">MNDPIQPPSLNGGAAVDIHQPFTPAERIQQLAEIDNDIASLLTHLSSAMRALATPPGSSVSTLEPNGSGTPADDNTASDVPMLESEQQQQQHHERKADPVSAFRTAQASFFNTIDRIDKHLTRQILALEEAGIITLRNTGAEQQQQGHQQGDLGPGGGSFVGPGQQGQHLPPHQGGDAKARAAAPPRLEPDGMGRYGGLDVGQLNMASSTVERDMEGELWRKAREELGDVVGVTVKQEEDVMEM</sequence>
<dbReference type="Proteomes" id="UP001303760">
    <property type="component" value="Unassembled WGS sequence"/>
</dbReference>
<keyword evidence="3 4" id="KW-0539">Nucleus</keyword>
<dbReference type="GO" id="GO:0003712">
    <property type="term" value="F:transcription coregulator activity"/>
    <property type="evidence" value="ECO:0007669"/>
    <property type="project" value="InterPro"/>
</dbReference>
<reference evidence="6" key="1">
    <citation type="journal article" date="2023" name="Mol. Phylogenet. Evol.">
        <title>Genome-scale phylogeny and comparative genomics of the fungal order Sordariales.</title>
        <authorList>
            <person name="Hensen N."/>
            <person name="Bonometti L."/>
            <person name="Westerberg I."/>
            <person name="Brannstrom I.O."/>
            <person name="Guillou S."/>
            <person name="Cros-Aarteil S."/>
            <person name="Calhoun S."/>
            <person name="Haridas S."/>
            <person name="Kuo A."/>
            <person name="Mondo S."/>
            <person name="Pangilinan J."/>
            <person name="Riley R."/>
            <person name="LaButti K."/>
            <person name="Andreopoulos B."/>
            <person name="Lipzen A."/>
            <person name="Chen C."/>
            <person name="Yan M."/>
            <person name="Daum C."/>
            <person name="Ng V."/>
            <person name="Clum A."/>
            <person name="Steindorff A."/>
            <person name="Ohm R.A."/>
            <person name="Martin F."/>
            <person name="Silar P."/>
            <person name="Natvig D.O."/>
            <person name="Lalanne C."/>
            <person name="Gautier V."/>
            <person name="Ament-Velasquez S.L."/>
            <person name="Kruys A."/>
            <person name="Hutchinson M.I."/>
            <person name="Powell A.J."/>
            <person name="Barry K."/>
            <person name="Miller A.N."/>
            <person name="Grigoriev I.V."/>
            <person name="Debuchy R."/>
            <person name="Gladieux P."/>
            <person name="Hiltunen Thoren M."/>
            <person name="Johannesson H."/>
        </authorList>
    </citation>
    <scope>NUCLEOTIDE SEQUENCE</scope>
    <source>
        <strain evidence="6">CBS 532.94</strain>
    </source>
</reference>
<evidence type="ECO:0000256" key="3">
    <source>
        <dbReference type="ARBA" id="ARBA00023242"/>
    </source>
</evidence>
<dbReference type="Pfam" id="PF10280">
    <property type="entry name" value="Med11"/>
    <property type="match status" value="1"/>
</dbReference>
<keyword evidence="4" id="KW-0010">Activator</keyword>
<dbReference type="InterPro" id="IPR019404">
    <property type="entry name" value="Mediator_Med11"/>
</dbReference>
<dbReference type="EMBL" id="MU860046">
    <property type="protein sequence ID" value="KAK4240150.1"/>
    <property type="molecule type" value="Genomic_DNA"/>
</dbReference>
<keyword evidence="4" id="KW-0804">Transcription</keyword>